<evidence type="ECO:0000313" key="3">
    <source>
        <dbReference type="Proteomes" id="UP000003422"/>
    </source>
</evidence>
<evidence type="ECO:0000313" key="2">
    <source>
        <dbReference type="EMBL" id="EGY79178.1"/>
    </source>
</evidence>
<dbReference type="HOGENOM" id="CLU_013985_18_2_9"/>
<dbReference type="SUPFAM" id="SSF55729">
    <property type="entry name" value="Acyl-CoA N-acyltransferases (Nat)"/>
    <property type="match status" value="1"/>
</dbReference>
<evidence type="ECO:0000259" key="1">
    <source>
        <dbReference type="PROSITE" id="PS51186"/>
    </source>
</evidence>
<dbReference type="Gene3D" id="3.40.630.30">
    <property type="match status" value="1"/>
</dbReference>
<dbReference type="InterPro" id="IPR050276">
    <property type="entry name" value="MshD_Acetyltransferase"/>
</dbReference>
<gene>
    <name evidence="2" type="ORF">HMPREF9129_1606</name>
</gene>
<dbReference type="PANTHER" id="PTHR43617">
    <property type="entry name" value="L-AMINO ACID N-ACETYLTRANSFERASE"/>
    <property type="match status" value="1"/>
</dbReference>
<comment type="caution">
    <text evidence="2">The sequence shown here is derived from an EMBL/GenBank/DDBJ whole genome shotgun (WGS) entry which is preliminary data.</text>
</comment>
<dbReference type="PROSITE" id="PS51186">
    <property type="entry name" value="GNAT"/>
    <property type="match status" value="1"/>
</dbReference>
<dbReference type="AlphaFoldDB" id="G4D5C6"/>
<dbReference type="EMBL" id="AGBB01000158">
    <property type="protein sequence ID" value="EGY79178.1"/>
    <property type="molecule type" value="Genomic_DNA"/>
</dbReference>
<dbReference type="CDD" id="cd04301">
    <property type="entry name" value="NAT_SF"/>
    <property type="match status" value="1"/>
</dbReference>
<dbReference type="PANTHER" id="PTHR43617:SF30">
    <property type="entry name" value="HISTONE ACETYLTRANSFERASE"/>
    <property type="match status" value="1"/>
</dbReference>
<dbReference type="PATRIC" id="fig|997350.3.peg.1540"/>
<dbReference type="Pfam" id="PF00583">
    <property type="entry name" value="Acetyltransf_1"/>
    <property type="match status" value="1"/>
</dbReference>
<dbReference type="STRING" id="997350.HMPREF9129_1606"/>
<dbReference type="InterPro" id="IPR016181">
    <property type="entry name" value="Acyl_CoA_acyltransferase"/>
</dbReference>
<protein>
    <submittedName>
        <fullName evidence="2">GNAT family acetyltransferase</fullName>
    </submittedName>
</protein>
<dbReference type="eggNOG" id="COG1247">
    <property type="taxonomic scope" value="Bacteria"/>
</dbReference>
<keyword evidence="3" id="KW-1185">Reference proteome</keyword>
<dbReference type="RefSeq" id="WP_004822411.1">
    <property type="nucleotide sequence ID" value="NZ_JH165064.1"/>
</dbReference>
<accession>G4D5C6</accession>
<reference evidence="2 3" key="1">
    <citation type="submission" date="2011-06" db="EMBL/GenBank/DDBJ databases">
        <authorList>
            <person name="Muzny D."/>
            <person name="Qin X."/>
            <person name="Deng J."/>
            <person name="Jiang H."/>
            <person name="Liu Y."/>
            <person name="Qu J."/>
            <person name="Song X.-Z."/>
            <person name="Zhang L."/>
            <person name="Thornton R."/>
            <person name="Coyle M."/>
            <person name="Francisco L."/>
            <person name="Jackson L."/>
            <person name="Javaid M."/>
            <person name="Korchina V."/>
            <person name="Kovar C."/>
            <person name="Mata R."/>
            <person name="Mathew T."/>
            <person name="Ngo R."/>
            <person name="Nguyen L."/>
            <person name="Nguyen N."/>
            <person name="Okwuonu G."/>
            <person name="Ongeri F."/>
            <person name="Pham C."/>
            <person name="Simmons D."/>
            <person name="Wilczek-Boney K."/>
            <person name="Hale W."/>
            <person name="Jakkamsetti A."/>
            <person name="Pham P."/>
            <person name="Ruth R."/>
            <person name="San Lucas F."/>
            <person name="Warren J."/>
            <person name="Zhang J."/>
            <person name="Zhao Z."/>
            <person name="Zhou C."/>
            <person name="Zhu D."/>
            <person name="Lee S."/>
            <person name="Bess C."/>
            <person name="Blankenburg K."/>
            <person name="Forbes L."/>
            <person name="Fu Q."/>
            <person name="Gubbala S."/>
            <person name="Hirani K."/>
            <person name="Jayaseelan J.C."/>
            <person name="Lara F."/>
            <person name="Munidasa M."/>
            <person name="Palculict T."/>
            <person name="Patil S."/>
            <person name="Pu L.-L."/>
            <person name="Saada N."/>
            <person name="Tang L."/>
            <person name="Weissenberger G."/>
            <person name="Zhu Y."/>
            <person name="Hemphill L."/>
            <person name="Shang Y."/>
            <person name="Youmans B."/>
            <person name="Ayvaz T."/>
            <person name="Ross M."/>
            <person name="Santibanez J."/>
            <person name="Aqrawi P."/>
            <person name="Gross S."/>
            <person name="Joshi V."/>
            <person name="Fowler G."/>
            <person name="Nazareth L."/>
            <person name="Reid J."/>
            <person name="Worley K."/>
            <person name="Petrosino J."/>
            <person name="Highlander S."/>
            <person name="Gibbs R."/>
        </authorList>
    </citation>
    <scope>NUCLEOTIDE SEQUENCE [LARGE SCALE GENOMIC DNA]</scope>
    <source>
        <strain evidence="2 3">ATCC 29427</strain>
    </source>
</reference>
<organism evidence="2 3">
    <name type="scientific">Peptoniphilus indolicus ATCC 29427</name>
    <dbReference type="NCBI Taxonomy" id="997350"/>
    <lineage>
        <taxon>Bacteria</taxon>
        <taxon>Bacillati</taxon>
        <taxon>Bacillota</taxon>
        <taxon>Tissierellia</taxon>
        <taxon>Tissierellales</taxon>
        <taxon>Peptoniphilaceae</taxon>
        <taxon>Peptoniphilus</taxon>
    </lineage>
</organism>
<sequence>MKYLEIRYINESDNKMEISEIYEKSWRYAYKNIIPQEFLDSIEKGKWIPIFDFPDWSTVVCIEDGKYIGTMSFSKSRFREYFSYGEIISFYILPEYIGKGYGNKILKYVTKELYKLGYSKLLLWVLEDNYLAKKFYKRNGFIETDNYMVDNIGGKELREVMFIYKNEDIMI</sequence>
<keyword evidence="2" id="KW-0808">Transferase</keyword>
<name>G4D5C6_9FIRM</name>
<dbReference type="Proteomes" id="UP000003422">
    <property type="component" value="Unassembled WGS sequence"/>
</dbReference>
<proteinExistence type="predicted"/>
<feature type="domain" description="N-acetyltransferase" evidence="1">
    <location>
        <begin position="4"/>
        <end position="164"/>
    </location>
</feature>
<dbReference type="InterPro" id="IPR000182">
    <property type="entry name" value="GNAT_dom"/>
</dbReference>
<dbReference type="GO" id="GO:0016747">
    <property type="term" value="F:acyltransferase activity, transferring groups other than amino-acyl groups"/>
    <property type="evidence" value="ECO:0007669"/>
    <property type="project" value="InterPro"/>
</dbReference>